<protein>
    <recommendedName>
        <fullName evidence="3">DUF5640 domain-containing protein</fullName>
    </recommendedName>
</protein>
<gene>
    <name evidence="1" type="ORF">BAU28_19465</name>
</gene>
<proteinExistence type="predicted"/>
<comment type="caution">
    <text evidence="1">The sequence shown here is derived from an EMBL/GenBank/DDBJ whole genome shotgun (WGS) entry which is preliminary data.</text>
</comment>
<accession>A0A1J9V652</accession>
<name>A0A1J9V652_9BACI</name>
<dbReference type="EMBL" id="MAOI01000141">
    <property type="protein sequence ID" value="OJD71887.1"/>
    <property type="molecule type" value="Genomic_DNA"/>
</dbReference>
<dbReference type="RefSeq" id="WP_071721362.1">
    <property type="nucleotide sequence ID" value="NZ_MAOI01000141.1"/>
</dbReference>
<evidence type="ECO:0000313" key="2">
    <source>
        <dbReference type="Proteomes" id="UP000182788"/>
    </source>
</evidence>
<dbReference type="AlphaFoldDB" id="A0A1J9V652"/>
<evidence type="ECO:0000313" key="1">
    <source>
        <dbReference type="EMBL" id="OJD71887.1"/>
    </source>
</evidence>
<dbReference type="GeneID" id="87595238"/>
<dbReference type="PROSITE" id="PS51257">
    <property type="entry name" value="PROKAR_LIPOPROTEIN"/>
    <property type="match status" value="1"/>
</dbReference>
<sequence length="119" mass="13277">MKDLKRKSIYVLLIVIAIMGLSACGKDPSDDLQSKKWNVVATNGESYTGEFAKNTVSFKIGAFTRGFTYKINKDEISLEEDGKEPIVFEIKKDGDEYKFKATTPAIKKKFGDLTLSPSK</sequence>
<evidence type="ECO:0008006" key="3">
    <source>
        <dbReference type="Google" id="ProtNLM"/>
    </source>
</evidence>
<reference evidence="1 2" key="1">
    <citation type="submission" date="2016-06" db="EMBL/GenBank/DDBJ databases">
        <title>First insights into the genetic diversity and population structure of in the Bacillus cereus group bacteria from diverse marine environments.</title>
        <authorList>
            <person name="Liu Y."/>
            <person name="Lai Q."/>
            <person name="Shao Z."/>
        </authorList>
    </citation>
    <scope>NUCLEOTIDE SEQUENCE [LARGE SCALE GENOMIC DNA]</scope>
    <source>
        <strain evidence="1 2">NH24A2</strain>
    </source>
</reference>
<dbReference type="Proteomes" id="UP000182788">
    <property type="component" value="Unassembled WGS sequence"/>
</dbReference>
<organism evidence="1 2">
    <name type="scientific">Bacillus paramycoides</name>
    <dbReference type="NCBI Taxonomy" id="2026194"/>
    <lineage>
        <taxon>Bacteria</taxon>
        <taxon>Bacillati</taxon>
        <taxon>Bacillota</taxon>
        <taxon>Bacilli</taxon>
        <taxon>Bacillales</taxon>
        <taxon>Bacillaceae</taxon>
        <taxon>Bacillus</taxon>
        <taxon>Bacillus cereus group</taxon>
    </lineage>
</organism>